<proteinExistence type="inferred from homology"/>
<dbReference type="CDD" id="cd05233">
    <property type="entry name" value="SDR_c"/>
    <property type="match status" value="1"/>
</dbReference>
<comment type="similarity">
    <text evidence="1">Belongs to the short-chain dehydrogenases/reductases (SDR) family.</text>
</comment>
<gene>
    <name evidence="3" type="ORF">GT755_30290</name>
</gene>
<keyword evidence="2" id="KW-0560">Oxidoreductase</keyword>
<sequence length="253" mass="25560">MDKLTGKVALVTGASAGIGAATARTLAARGAKVAVVARRPAQSMEVVGQILDAGGEATFVQADVSVADQVWRMVDRVVEWGGRLDIAVNNAGIGGPNRAVADVDDAGWDSVLATNLTGVFHCMRAEITAMRTGGGGAIVNVLSAVVCRPVRHTGAYAASKRGALALTETAALEEIGNGIRINAVSLGGTLTPMAVELMRTDPELAEAMSALHPIGRLAEPEEHAAVIAFLCGPDASFLAGATVASDGAAGIGP</sequence>
<dbReference type="Gene3D" id="3.40.50.720">
    <property type="entry name" value="NAD(P)-binding Rossmann-like Domain"/>
    <property type="match status" value="1"/>
</dbReference>
<dbReference type="GO" id="GO:0016491">
    <property type="term" value="F:oxidoreductase activity"/>
    <property type="evidence" value="ECO:0007669"/>
    <property type="project" value="UniProtKB-KW"/>
</dbReference>
<accession>A0A7C9N675</accession>
<name>A0A7C9N675_9ACTN</name>
<evidence type="ECO:0000313" key="4">
    <source>
        <dbReference type="Proteomes" id="UP000479526"/>
    </source>
</evidence>
<dbReference type="AlphaFoldDB" id="A0A7C9N675"/>
<dbReference type="PANTHER" id="PTHR24321:SF8">
    <property type="entry name" value="ESTRADIOL 17-BETA-DEHYDROGENASE 8-RELATED"/>
    <property type="match status" value="1"/>
</dbReference>
<dbReference type="PROSITE" id="PS00061">
    <property type="entry name" value="ADH_SHORT"/>
    <property type="match status" value="1"/>
</dbReference>
<protein>
    <submittedName>
        <fullName evidence="3">SDR family oxidoreductase</fullName>
    </submittedName>
</protein>
<dbReference type="PANTHER" id="PTHR24321">
    <property type="entry name" value="DEHYDROGENASES, SHORT CHAIN"/>
    <property type="match status" value="1"/>
</dbReference>
<dbReference type="Proteomes" id="UP000479526">
    <property type="component" value="Unassembled WGS sequence"/>
</dbReference>
<dbReference type="PRINTS" id="PR00080">
    <property type="entry name" value="SDRFAMILY"/>
</dbReference>
<evidence type="ECO:0000256" key="1">
    <source>
        <dbReference type="ARBA" id="ARBA00006484"/>
    </source>
</evidence>
<evidence type="ECO:0000256" key="2">
    <source>
        <dbReference type="ARBA" id="ARBA00023002"/>
    </source>
</evidence>
<dbReference type="PRINTS" id="PR00081">
    <property type="entry name" value="GDHRDH"/>
</dbReference>
<dbReference type="InterPro" id="IPR036291">
    <property type="entry name" value="NAD(P)-bd_dom_sf"/>
</dbReference>
<dbReference type="RefSeq" id="WP_161482974.1">
    <property type="nucleotide sequence ID" value="NZ_WXEW01000009.1"/>
</dbReference>
<keyword evidence="4" id="KW-1185">Reference proteome</keyword>
<dbReference type="Pfam" id="PF13561">
    <property type="entry name" value="adh_short_C2"/>
    <property type="match status" value="1"/>
</dbReference>
<dbReference type="InterPro" id="IPR020904">
    <property type="entry name" value="Sc_DH/Rdtase_CS"/>
</dbReference>
<dbReference type="FunFam" id="3.40.50.720:FF:000084">
    <property type="entry name" value="Short-chain dehydrogenase reductase"/>
    <property type="match status" value="1"/>
</dbReference>
<dbReference type="InterPro" id="IPR002347">
    <property type="entry name" value="SDR_fam"/>
</dbReference>
<evidence type="ECO:0000313" key="3">
    <source>
        <dbReference type="EMBL" id="NAS25954.1"/>
    </source>
</evidence>
<comment type="caution">
    <text evidence="3">The sequence shown here is derived from an EMBL/GenBank/DDBJ whole genome shotgun (WGS) entry which is preliminary data.</text>
</comment>
<reference evidence="3 4" key="1">
    <citation type="submission" date="2020-01" db="EMBL/GenBank/DDBJ databases">
        <title>Herbidospora sp. NEAU-GS84 nov., a novel actinomycete isolated from soil.</title>
        <authorList>
            <person name="Han L."/>
        </authorList>
    </citation>
    <scope>NUCLEOTIDE SEQUENCE [LARGE SCALE GENOMIC DNA]</scope>
    <source>
        <strain evidence="3 4">NEAU-GS84</strain>
    </source>
</reference>
<organism evidence="3 4">
    <name type="scientific">Herbidospora solisilvae</name>
    <dbReference type="NCBI Taxonomy" id="2696284"/>
    <lineage>
        <taxon>Bacteria</taxon>
        <taxon>Bacillati</taxon>
        <taxon>Actinomycetota</taxon>
        <taxon>Actinomycetes</taxon>
        <taxon>Streptosporangiales</taxon>
        <taxon>Streptosporangiaceae</taxon>
        <taxon>Herbidospora</taxon>
    </lineage>
</organism>
<dbReference type="EMBL" id="WXEW01000009">
    <property type="protein sequence ID" value="NAS25954.1"/>
    <property type="molecule type" value="Genomic_DNA"/>
</dbReference>
<dbReference type="SUPFAM" id="SSF51735">
    <property type="entry name" value="NAD(P)-binding Rossmann-fold domains"/>
    <property type="match status" value="1"/>
</dbReference>